<keyword evidence="1" id="KW-0732">Signal</keyword>
<evidence type="ECO:0000313" key="2">
    <source>
        <dbReference type="EMBL" id="BCO28323.1"/>
    </source>
</evidence>
<evidence type="ECO:0008006" key="4">
    <source>
        <dbReference type="Google" id="ProtNLM"/>
    </source>
</evidence>
<dbReference type="RefSeq" id="WP_223904290.1">
    <property type="nucleotide sequence ID" value="NZ_AP024238.1"/>
</dbReference>
<reference evidence="2 3" key="1">
    <citation type="journal article" date="2021" name="Microbiol. Spectr.">
        <title>A Single Bacterium Capable of Oxidation and Reduction of Iron at Circumneutral pH.</title>
        <authorList>
            <person name="Kato S."/>
            <person name="Ohkuma M."/>
        </authorList>
    </citation>
    <scope>NUCLEOTIDE SEQUENCE [LARGE SCALE GENOMIC DNA]</scope>
    <source>
        <strain evidence="2 3">MIZ03</strain>
    </source>
</reference>
<feature type="chain" id="PRO_5045311483" description="Tetratricopeptide repeat protein" evidence="1">
    <location>
        <begin position="28"/>
        <end position="217"/>
    </location>
</feature>
<name>A0ABM7MPX1_9BURK</name>
<proteinExistence type="predicted"/>
<gene>
    <name evidence="2" type="ORF">MIZ03_3223</name>
</gene>
<dbReference type="EMBL" id="AP024238">
    <property type="protein sequence ID" value="BCO28323.1"/>
    <property type="molecule type" value="Genomic_DNA"/>
</dbReference>
<dbReference type="Proteomes" id="UP000824366">
    <property type="component" value="Chromosome"/>
</dbReference>
<organism evidence="2 3">
    <name type="scientific">Rhodoferax lithotrophicus</name>
    <dbReference type="NCBI Taxonomy" id="2798804"/>
    <lineage>
        <taxon>Bacteria</taxon>
        <taxon>Pseudomonadati</taxon>
        <taxon>Pseudomonadota</taxon>
        <taxon>Betaproteobacteria</taxon>
        <taxon>Burkholderiales</taxon>
        <taxon>Comamonadaceae</taxon>
        <taxon>Rhodoferax</taxon>
    </lineage>
</organism>
<accession>A0ABM7MPX1</accession>
<sequence>MTDLLFTRLTHGLLLASAVCLASPAMAATPAQFDSALAQFQQARAGHEAAIGKSAEAFEALLKAEPLNPVLMAYAGATTTMKATTTWLPWSKMSYAEDGLALLDKALTLLTPAHNAPQQHDVPATLEVRFVAANTFLAVPGFMNRGARGAKLLEEILASPLLGVAPLEFRGNVWLTAAQLASKENRPQDARKYLDEVIKANAPQAEAARTQLKAIAS</sequence>
<protein>
    <recommendedName>
        <fullName evidence="4">Tetratricopeptide repeat protein</fullName>
    </recommendedName>
</protein>
<feature type="signal peptide" evidence="1">
    <location>
        <begin position="1"/>
        <end position="27"/>
    </location>
</feature>
<keyword evidence="3" id="KW-1185">Reference proteome</keyword>
<evidence type="ECO:0000313" key="3">
    <source>
        <dbReference type="Proteomes" id="UP000824366"/>
    </source>
</evidence>
<evidence type="ECO:0000256" key="1">
    <source>
        <dbReference type="SAM" id="SignalP"/>
    </source>
</evidence>